<protein>
    <submittedName>
        <fullName evidence="2">Uncharacterized protein</fullName>
    </submittedName>
</protein>
<dbReference type="AlphaFoldDB" id="A0A6A3P6Q1"/>
<dbReference type="EMBL" id="QXFU01000009">
    <property type="protein sequence ID" value="KAE9048509.1"/>
    <property type="molecule type" value="Genomic_DNA"/>
</dbReference>
<keyword evidence="1" id="KW-0812">Transmembrane</keyword>
<keyword evidence="1" id="KW-0472">Membrane</keyword>
<dbReference type="EMBL" id="QXFV01000034">
    <property type="protein sequence ID" value="KAE9051747.1"/>
    <property type="molecule type" value="Genomic_DNA"/>
</dbReference>
<feature type="transmembrane region" description="Helical" evidence="1">
    <location>
        <begin position="6"/>
        <end position="25"/>
    </location>
</feature>
<comment type="caution">
    <text evidence="2">The sequence shown here is derived from an EMBL/GenBank/DDBJ whole genome shotgun (WGS) entry which is preliminary data.</text>
</comment>
<evidence type="ECO:0000256" key="1">
    <source>
        <dbReference type="SAM" id="Phobius"/>
    </source>
</evidence>
<accession>A0A6A3P6Q1</accession>
<gene>
    <name evidence="3" type="ORF">PR001_g1163</name>
    <name evidence="2" type="ORF">PR002_g403</name>
    <name evidence="4" type="ORF">PR003_g184</name>
</gene>
<evidence type="ECO:0000313" key="4">
    <source>
        <dbReference type="EMBL" id="KAE9360443.1"/>
    </source>
</evidence>
<evidence type="ECO:0000313" key="6">
    <source>
        <dbReference type="Proteomes" id="UP000434957"/>
    </source>
</evidence>
<organism evidence="2 7">
    <name type="scientific">Phytophthora rubi</name>
    <dbReference type="NCBI Taxonomy" id="129364"/>
    <lineage>
        <taxon>Eukaryota</taxon>
        <taxon>Sar</taxon>
        <taxon>Stramenopiles</taxon>
        <taxon>Oomycota</taxon>
        <taxon>Peronosporomycetes</taxon>
        <taxon>Peronosporales</taxon>
        <taxon>Peronosporaceae</taxon>
        <taxon>Phytophthora</taxon>
    </lineage>
</organism>
<reference evidence="5 7" key="1">
    <citation type="submission" date="2018-09" db="EMBL/GenBank/DDBJ databases">
        <title>Genomic investigation of the strawberry pathogen Phytophthora fragariae indicates pathogenicity is determined by transcriptional variation in three key races.</title>
        <authorList>
            <person name="Adams T.M."/>
            <person name="Armitage A.D."/>
            <person name="Sobczyk M.K."/>
            <person name="Bates H.J."/>
            <person name="Dunwell J.M."/>
            <person name="Nellist C.F."/>
            <person name="Harrison R.J."/>
        </authorList>
    </citation>
    <scope>NUCLEOTIDE SEQUENCE [LARGE SCALE GENOMIC DNA]</scope>
    <source>
        <strain evidence="3 5">SCRP249</strain>
        <strain evidence="2 7">SCRP324</strain>
        <strain evidence="4 6">SCRP333</strain>
    </source>
</reference>
<dbReference type="EMBL" id="QXFT01000004">
    <property type="protein sequence ID" value="KAE9360443.1"/>
    <property type="molecule type" value="Genomic_DNA"/>
</dbReference>
<evidence type="ECO:0000313" key="5">
    <source>
        <dbReference type="Proteomes" id="UP000429607"/>
    </source>
</evidence>
<proteinExistence type="predicted"/>
<dbReference type="Proteomes" id="UP000435112">
    <property type="component" value="Unassembled WGS sequence"/>
</dbReference>
<name>A0A6A3P6Q1_9STRA</name>
<keyword evidence="1" id="KW-1133">Transmembrane helix</keyword>
<dbReference type="OrthoDB" id="506921at2759"/>
<evidence type="ECO:0000313" key="2">
    <source>
        <dbReference type="EMBL" id="KAE9048509.1"/>
    </source>
</evidence>
<evidence type="ECO:0000313" key="7">
    <source>
        <dbReference type="Proteomes" id="UP000435112"/>
    </source>
</evidence>
<dbReference type="Proteomes" id="UP000434957">
    <property type="component" value="Unassembled WGS sequence"/>
</dbReference>
<evidence type="ECO:0000313" key="3">
    <source>
        <dbReference type="EMBL" id="KAE9051747.1"/>
    </source>
</evidence>
<dbReference type="Proteomes" id="UP000429607">
    <property type="component" value="Unassembled WGS sequence"/>
</dbReference>
<keyword evidence="6" id="KW-1185">Reference proteome</keyword>
<sequence length="56" mass="6459">MISPLPDIVIGIALAVGVGLVYKNWKDREMDRINRFYKLQEAKKKEKKMKSDHNAA</sequence>